<evidence type="ECO:0000256" key="2">
    <source>
        <dbReference type="ARBA" id="ARBA00010790"/>
    </source>
</evidence>
<evidence type="ECO:0000256" key="5">
    <source>
        <dbReference type="ARBA" id="ARBA00023002"/>
    </source>
</evidence>
<evidence type="ECO:0000313" key="7">
    <source>
        <dbReference type="EMBL" id="KAL1850784.1"/>
    </source>
</evidence>
<dbReference type="SUPFAM" id="SSF51905">
    <property type="entry name" value="FAD/NAD(P)-binding domain"/>
    <property type="match status" value="1"/>
</dbReference>
<proteinExistence type="inferred from homology"/>
<dbReference type="InterPro" id="IPR012132">
    <property type="entry name" value="GMC_OxRdtase"/>
</dbReference>
<feature type="domain" description="Glucose-methanol-choline oxidoreductase C-terminal" evidence="6">
    <location>
        <begin position="130"/>
        <end position="269"/>
    </location>
</feature>
<keyword evidence="8" id="KW-1185">Reference proteome</keyword>
<keyword evidence="3" id="KW-0285">Flavoprotein</keyword>
<comment type="caution">
    <text evidence="7">The sequence shown here is derived from an EMBL/GenBank/DDBJ whole genome shotgun (WGS) entry which is preliminary data.</text>
</comment>
<organism evidence="7 8">
    <name type="scientific">Diaporthe australafricana</name>
    <dbReference type="NCBI Taxonomy" id="127596"/>
    <lineage>
        <taxon>Eukaryota</taxon>
        <taxon>Fungi</taxon>
        <taxon>Dikarya</taxon>
        <taxon>Ascomycota</taxon>
        <taxon>Pezizomycotina</taxon>
        <taxon>Sordariomycetes</taxon>
        <taxon>Sordariomycetidae</taxon>
        <taxon>Diaporthales</taxon>
        <taxon>Diaporthaceae</taxon>
        <taxon>Diaporthe</taxon>
    </lineage>
</organism>
<protein>
    <recommendedName>
        <fullName evidence="6">Glucose-methanol-choline oxidoreductase C-terminal domain-containing protein</fullName>
    </recommendedName>
</protein>
<keyword evidence="5" id="KW-0560">Oxidoreductase</keyword>
<accession>A0ABR3W1L8</accession>
<name>A0ABR3W1L8_9PEZI</name>
<sequence length="282" mass="30939">MAASIYEVNSGLPNPDDLKRNPAAAAAAGEEYNSKGTGPLTILANSICYLNLSEIVSEEAITRLKTKVNSIEDDFPERNEIRKEKFDPSSPKLGQIEYIFDLGNWNPYFSPDSSASGKKYATMLQILQYPFSRGSIHVQSASSSDKPAIDPRYYRDHGGNIDLDIMVECAKFAEQITKTLPLASIVHGRVVPPAPARTDDELRDWLVKETITDWHPIGTCGMGGDRGVAGGVVDERLRVYGVTGLRVVDASVMPLQISAHLQATVYAIAEKGAHMILEDWEE</sequence>
<dbReference type="InterPro" id="IPR007867">
    <property type="entry name" value="GMC_OxRtase_C"/>
</dbReference>
<dbReference type="SUPFAM" id="SSF54373">
    <property type="entry name" value="FAD-linked reductases, C-terminal domain"/>
    <property type="match status" value="1"/>
</dbReference>
<comment type="similarity">
    <text evidence="2">Belongs to the GMC oxidoreductase family.</text>
</comment>
<evidence type="ECO:0000256" key="3">
    <source>
        <dbReference type="ARBA" id="ARBA00022630"/>
    </source>
</evidence>
<dbReference type="PANTHER" id="PTHR11552:SF201">
    <property type="entry name" value="GLUCOSE-METHANOL-CHOLINE OXIDOREDUCTASE N-TERMINAL DOMAIN-CONTAINING PROTEIN"/>
    <property type="match status" value="1"/>
</dbReference>
<keyword evidence="4" id="KW-0274">FAD</keyword>
<evidence type="ECO:0000313" key="8">
    <source>
        <dbReference type="Proteomes" id="UP001583177"/>
    </source>
</evidence>
<dbReference type="Proteomes" id="UP001583177">
    <property type="component" value="Unassembled WGS sequence"/>
</dbReference>
<dbReference type="Pfam" id="PF05199">
    <property type="entry name" value="GMC_oxred_C"/>
    <property type="match status" value="1"/>
</dbReference>
<evidence type="ECO:0000259" key="6">
    <source>
        <dbReference type="Pfam" id="PF05199"/>
    </source>
</evidence>
<dbReference type="InterPro" id="IPR036188">
    <property type="entry name" value="FAD/NAD-bd_sf"/>
</dbReference>
<evidence type="ECO:0000256" key="4">
    <source>
        <dbReference type="ARBA" id="ARBA00022827"/>
    </source>
</evidence>
<reference evidence="7 8" key="1">
    <citation type="journal article" date="2024" name="IMA Fungus">
        <title>IMA Genome - F19 : A genome assembly and annotation guide to empower mycologists, including annotated draft genome sequences of Ceratocystis pirilliformis, Diaporthe australafricana, Fusarium ophioides, Paecilomyces lecythidis, and Sporothrix stenoceras.</title>
        <authorList>
            <person name="Aylward J."/>
            <person name="Wilson A.M."/>
            <person name="Visagie C.M."/>
            <person name="Spraker J."/>
            <person name="Barnes I."/>
            <person name="Buitendag C."/>
            <person name="Ceriani C."/>
            <person name="Del Mar Angel L."/>
            <person name="du Plessis D."/>
            <person name="Fuchs T."/>
            <person name="Gasser K."/>
            <person name="Kramer D."/>
            <person name="Li W."/>
            <person name="Munsamy K."/>
            <person name="Piso A."/>
            <person name="Price J.L."/>
            <person name="Sonnekus B."/>
            <person name="Thomas C."/>
            <person name="van der Nest A."/>
            <person name="van Dijk A."/>
            <person name="van Heerden A."/>
            <person name="van Vuuren N."/>
            <person name="Yilmaz N."/>
            <person name="Duong T.A."/>
            <person name="van der Merwe N.A."/>
            <person name="Wingfield M.J."/>
            <person name="Wingfield B.D."/>
        </authorList>
    </citation>
    <scope>NUCLEOTIDE SEQUENCE [LARGE SCALE GENOMIC DNA]</scope>
    <source>
        <strain evidence="7 8">CMW 18300</strain>
    </source>
</reference>
<evidence type="ECO:0000256" key="1">
    <source>
        <dbReference type="ARBA" id="ARBA00001974"/>
    </source>
</evidence>
<comment type="cofactor">
    <cofactor evidence="1">
        <name>FAD</name>
        <dbReference type="ChEBI" id="CHEBI:57692"/>
    </cofactor>
</comment>
<gene>
    <name evidence="7" type="ORF">Daus18300_012792</name>
</gene>
<dbReference type="PANTHER" id="PTHR11552">
    <property type="entry name" value="GLUCOSE-METHANOL-CHOLINE GMC OXIDOREDUCTASE"/>
    <property type="match status" value="1"/>
</dbReference>
<dbReference type="Gene3D" id="3.50.50.60">
    <property type="entry name" value="FAD/NAD(P)-binding domain"/>
    <property type="match status" value="1"/>
</dbReference>
<dbReference type="Gene3D" id="3.30.560.10">
    <property type="entry name" value="Glucose Oxidase, domain 3"/>
    <property type="match status" value="1"/>
</dbReference>
<dbReference type="EMBL" id="JAWRVE010000181">
    <property type="protein sequence ID" value="KAL1850784.1"/>
    <property type="molecule type" value="Genomic_DNA"/>
</dbReference>